<sequence>MASLKFCICFTLLLFTFSRFEARNLQLHPEKKDVTRVLQELLEKSYELKAKMRNEDIAPSYSDSKRISPGGPDPKHH</sequence>
<reference evidence="2" key="1">
    <citation type="journal article" date="2023" name="G3 (Bethesda)">
        <title>Genome assembly and association tests identify interacting loci associated with vigor, precocity, and sex in interspecific pistachio rootstocks.</title>
        <authorList>
            <person name="Palmer W."/>
            <person name="Jacygrad E."/>
            <person name="Sagayaradj S."/>
            <person name="Cavanaugh K."/>
            <person name="Han R."/>
            <person name="Bertier L."/>
            <person name="Beede B."/>
            <person name="Kafkas S."/>
            <person name="Golino D."/>
            <person name="Preece J."/>
            <person name="Michelmore R."/>
        </authorList>
    </citation>
    <scope>NUCLEOTIDE SEQUENCE [LARGE SCALE GENOMIC DNA]</scope>
</reference>
<dbReference type="EMBL" id="CM047736">
    <property type="protein sequence ID" value="KAJ0054680.1"/>
    <property type="molecule type" value="Genomic_DNA"/>
</dbReference>
<gene>
    <name evidence="1" type="ORF">Pint_02385</name>
</gene>
<accession>A0ACC0ZRQ0</accession>
<name>A0ACC0ZRQ0_9ROSI</name>
<organism evidence="1 2">
    <name type="scientific">Pistacia integerrima</name>
    <dbReference type="NCBI Taxonomy" id="434235"/>
    <lineage>
        <taxon>Eukaryota</taxon>
        <taxon>Viridiplantae</taxon>
        <taxon>Streptophyta</taxon>
        <taxon>Embryophyta</taxon>
        <taxon>Tracheophyta</taxon>
        <taxon>Spermatophyta</taxon>
        <taxon>Magnoliopsida</taxon>
        <taxon>eudicotyledons</taxon>
        <taxon>Gunneridae</taxon>
        <taxon>Pentapetalae</taxon>
        <taxon>rosids</taxon>
        <taxon>malvids</taxon>
        <taxon>Sapindales</taxon>
        <taxon>Anacardiaceae</taxon>
        <taxon>Pistacia</taxon>
    </lineage>
</organism>
<evidence type="ECO:0000313" key="1">
    <source>
        <dbReference type="EMBL" id="KAJ0054680.1"/>
    </source>
</evidence>
<dbReference type="Proteomes" id="UP001163603">
    <property type="component" value="Chromosome 1"/>
</dbReference>
<evidence type="ECO:0000313" key="2">
    <source>
        <dbReference type="Proteomes" id="UP001163603"/>
    </source>
</evidence>
<keyword evidence="2" id="KW-1185">Reference proteome</keyword>
<comment type="caution">
    <text evidence="1">The sequence shown here is derived from an EMBL/GenBank/DDBJ whole genome shotgun (WGS) entry which is preliminary data.</text>
</comment>
<proteinExistence type="predicted"/>
<protein>
    <submittedName>
        <fullName evidence="1">Uncharacterized protein</fullName>
    </submittedName>
</protein>